<protein>
    <submittedName>
        <fullName evidence="9">L,D-transpeptidase family protein</fullName>
    </submittedName>
</protein>
<feature type="active site" description="Proton donor/acceptor" evidence="6">
    <location>
        <position position="381"/>
    </location>
</feature>
<keyword evidence="3 6" id="KW-0133">Cell shape</keyword>
<dbReference type="SUPFAM" id="SSF141523">
    <property type="entry name" value="L,D-transpeptidase catalytic domain-like"/>
    <property type="match status" value="1"/>
</dbReference>
<dbReference type="GO" id="GO:0005576">
    <property type="term" value="C:extracellular region"/>
    <property type="evidence" value="ECO:0007669"/>
    <property type="project" value="TreeGrafter"/>
</dbReference>
<evidence type="ECO:0000256" key="1">
    <source>
        <dbReference type="ARBA" id="ARBA00004752"/>
    </source>
</evidence>
<dbReference type="PANTHER" id="PTHR30582:SF33">
    <property type="entry name" value="EXPORTED PROTEIN"/>
    <property type="match status" value="1"/>
</dbReference>
<comment type="caution">
    <text evidence="9">The sequence shown here is derived from an EMBL/GenBank/DDBJ whole genome shotgun (WGS) entry which is preliminary data.</text>
</comment>
<dbReference type="PROSITE" id="PS52029">
    <property type="entry name" value="LD_TPASE"/>
    <property type="match status" value="1"/>
</dbReference>
<keyword evidence="5 6" id="KW-0961">Cell wall biogenesis/degradation</keyword>
<evidence type="ECO:0000256" key="5">
    <source>
        <dbReference type="ARBA" id="ARBA00023316"/>
    </source>
</evidence>
<comment type="pathway">
    <text evidence="1 6">Cell wall biogenesis; peptidoglycan biosynthesis.</text>
</comment>
<proteinExistence type="predicted"/>
<name>A0A934U0X4_9FIRM</name>
<evidence type="ECO:0000256" key="3">
    <source>
        <dbReference type="ARBA" id="ARBA00022960"/>
    </source>
</evidence>
<dbReference type="InterPro" id="IPR050979">
    <property type="entry name" value="LD-transpeptidase"/>
</dbReference>
<accession>A0A934U0X4</accession>
<dbReference type="CDD" id="cd00063">
    <property type="entry name" value="FN3"/>
    <property type="match status" value="2"/>
</dbReference>
<dbReference type="Gene3D" id="2.40.440.10">
    <property type="entry name" value="L,D-transpeptidase catalytic domain-like"/>
    <property type="match status" value="1"/>
</dbReference>
<evidence type="ECO:0000256" key="6">
    <source>
        <dbReference type="PROSITE-ProRule" id="PRU01373"/>
    </source>
</evidence>
<feature type="domain" description="L,D-TPase catalytic" evidence="8">
    <location>
        <begin position="307"/>
        <end position="426"/>
    </location>
</feature>
<dbReference type="Proteomes" id="UP000633365">
    <property type="component" value="Unassembled WGS sequence"/>
</dbReference>
<keyword evidence="10" id="KW-1185">Reference proteome</keyword>
<evidence type="ECO:0000313" key="9">
    <source>
        <dbReference type="EMBL" id="MBK6088603.1"/>
    </source>
</evidence>
<reference evidence="9" key="1">
    <citation type="submission" date="2021-01" db="EMBL/GenBank/DDBJ databases">
        <title>Genome public.</title>
        <authorList>
            <person name="Liu C."/>
            <person name="Sun Q."/>
        </authorList>
    </citation>
    <scope>NUCLEOTIDE SEQUENCE</scope>
    <source>
        <strain evidence="9">M6</strain>
    </source>
</reference>
<evidence type="ECO:0000259" key="7">
    <source>
        <dbReference type="PROSITE" id="PS50853"/>
    </source>
</evidence>
<dbReference type="SMART" id="SM00060">
    <property type="entry name" value="FN3"/>
    <property type="match status" value="3"/>
</dbReference>
<dbReference type="InterPro" id="IPR038063">
    <property type="entry name" value="Transpep_catalytic_dom"/>
</dbReference>
<dbReference type="GO" id="GO:0071972">
    <property type="term" value="F:peptidoglycan L,D-transpeptidase activity"/>
    <property type="evidence" value="ECO:0007669"/>
    <property type="project" value="TreeGrafter"/>
</dbReference>
<dbReference type="InterPro" id="IPR013783">
    <property type="entry name" value="Ig-like_fold"/>
</dbReference>
<keyword evidence="4 6" id="KW-0573">Peptidoglycan synthesis</keyword>
<dbReference type="InterPro" id="IPR005490">
    <property type="entry name" value="LD_TPept_cat_dom"/>
</dbReference>
<dbReference type="CDD" id="cd16913">
    <property type="entry name" value="YkuD_like"/>
    <property type="match status" value="1"/>
</dbReference>
<evidence type="ECO:0000259" key="8">
    <source>
        <dbReference type="PROSITE" id="PS52029"/>
    </source>
</evidence>
<feature type="active site" description="Nucleophile" evidence="6">
    <location>
        <position position="402"/>
    </location>
</feature>
<evidence type="ECO:0000313" key="10">
    <source>
        <dbReference type="Proteomes" id="UP000633365"/>
    </source>
</evidence>
<dbReference type="GO" id="GO:0016740">
    <property type="term" value="F:transferase activity"/>
    <property type="evidence" value="ECO:0007669"/>
    <property type="project" value="UniProtKB-KW"/>
</dbReference>
<keyword evidence="2" id="KW-0808">Transferase</keyword>
<dbReference type="AlphaFoldDB" id="A0A934U0X4"/>
<dbReference type="PANTHER" id="PTHR30582">
    <property type="entry name" value="L,D-TRANSPEPTIDASE"/>
    <property type="match status" value="1"/>
</dbReference>
<organism evidence="9 10">
    <name type="scientific">Ruminococcus difficilis</name>
    <dbReference type="NCBI Taxonomy" id="2763069"/>
    <lineage>
        <taxon>Bacteria</taxon>
        <taxon>Bacillati</taxon>
        <taxon>Bacillota</taxon>
        <taxon>Clostridia</taxon>
        <taxon>Eubacteriales</taxon>
        <taxon>Oscillospiraceae</taxon>
        <taxon>Ruminococcus</taxon>
    </lineage>
</organism>
<dbReference type="EMBL" id="JAEQMG010000068">
    <property type="protein sequence ID" value="MBK6088603.1"/>
    <property type="molecule type" value="Genomic_DNA"/>
</dbReference>
<evidence type="ECO:0000256" key="2">
    <source>
        <dbReference type="ARBA" id="ARBA00022679"/>
    </source>
</evidence>
<evidence type="ECO:0000256" key="4">
    <source>
        <dbReference type="ARBA" id="ARBA00022984"/>
    </source>
</evidence>
<dbReference type="GO" id="GO:0018104">
    <property type="term" value="P:peptidoglycan-protein cross-linking"/>
    <property type="evidence" value="ECO:0007669"/>
    <property type="project" value="TreeGrafter"/>
</dbReference>
<dbReference type="InterPro" id="IPR036116">
    <property type="entry name" value="FN3_sf"/>
</dbReference>
<dbReference type="InterPro" id="IPR003961">
    <property type="entry name" value="FN3_dom"/>
</dbReference>
<dbReference type="Pfam" id="PF03734">
    <property type="entry name" value="YkuD"/>
    <property type="match status" value="1"/>
</dbReference>
<gene>
    <name evidence="9" type="ORF">JKK62_08050</name>
</gene>
<feature type="domain" description="Fibronectin type-III" evidence="7">
    <location>
        <begin position="204"/>
        <end position="289"/>
    </location>
</feature>
<dbReference type="PROSITE" id="PS50853">
    <property type="entry name" value="FN3"/>
    <property type="match status" value="1"/>
</dbReference>
<dbReference type="Gene3D" id="2.60.40.10">
    <property type="entry name" value="Immunoglobulins"/>
    <property type="match status" value="3"/>
</dbReference>
<dbReference type="GO" id="GO:0071555">
    <property type="term" value="P:cell wall organization"/>
    <property type="evidence" value="ECO:0007669"/>
    <property type="project" value="UniProtKB-UniRule"/>
</dbReference>
<dbReference type="GO" id="GO:0008360">
    <property type="term" value="P:regulation of cell shape"/>
    <property type="evidence" value="ECO:0007669"/>
    <property type="project" value="UniProtKB-UniRule"/>
</dbReference>
<sequence>MSPASLNENAALPVQSRGVIDTIKKTSYEPDRIDLSWDAADDADGYSVYICDRDSSEDYVKAKDVTEPEVSIGELKSGTQYWIKIVPYTVIDGETREYPESVKKTATQAGEVSNLHALHSSDEMEIGWDKSDTADSYRVYRSVEDGKYTLVAEINDADKTTFADDDVKEGVLYTYKVCANRTLYNGVNYPSEGRTIQLVCGMSAPTDLIATSEASRVHLSWNYNTYATGYNIYVAHGDSDLEYLDATERNYFITDKLTAGDTYTFRVEPYYVLGNNKEARGTYTTCEIEVSKAEGKNNAATAAGSGTYIEISISQQHLWYYENNELYLDTDVVTGNNDGECNTPTGRYSISSRAVNTTLTGPGYSSFVNFWLGFNGGIGIHDASWRSSFGGTIYNGNGSHGCVNTPYDKVKILYERTSYGTPVIVY</sequence>
<dbReference type="SUPFAM" id="SSF49265">
    <property type="entry name" value="Fibronectin type III"/>
    <property type="match status" value="2"/>
</dbReference>